<dbReference type="Gene3D" id="1.20.120.330">
    <property type="entry name" value="Nucleotidyltransferases domain 2"/>
    <property type="match status" value="1"/>
</dbReference>
<evidence type="ECO:0000256" key="6">
    <source>
        <dbReference type="ARBA" id="ARBA00023014"/>
    </source>
</evidence>
<dbReference type="Pfam" id="PF01077">
    <property type="entry name" value="NIR_SIR"/>
    <property type="match status" value="2"/>
</dbReference>
<dbReference type="InterPro" id="IPR051329">
    <property type="entry name" value="NIR_SIR_4Fe-4S"/>
</dbReference>
<dbReference type="GO" id="GO:0020037">
    <property type="term" value="F:heme binding"/>
    <property type="evidence" value="ECO:0007669"/>
    <property type="project" value="InterPro"/>
</dbReference>
<dbReference type="AlphaFoldDB" id="A0A4Y7UHY3"/>
<dbReference type="RefSeq" id="WP_132031922.1">
    <property type="nucleotide sequence ID" value="NZ_QWDN01000001.1"/>
</dbReference>
<dbReference type="GO" id="GO:0016491">
    <property type="term" value="F:oxidoreductase activity"/>
    <property type="evidence" value="ECO:0007669"/>
    <property type="project" value="UniProtKB-KW"/>
</dbReference>
<accession>A0A4Y7UHY3</accession>
<evidence type="ECO:0000256" key="2">
    <source>
        <dbReference type="ARBA" id="ARBA00022617"/>
    </source>
</evidence>
<dbReference type="Pfam" id="PF03460">
    <property type="entry name" value="NIR_SIR_ferr"/>
    <property type="match status" value="2"/>
</dbReference>
<keyword evidence="6" id="KW-0411">Iron-sulfur</keyword>
<dbReference type="EMBL" id="SLWA01000001">
    <property type="protein sequence ID" value="TCN60675.1"/>
    <property type="molecule type" value="Genomic_DNA"/>
</dbReference>
<feature type="domain" description="Nitrite/Sulfite reductase ferredoxin-like" evidence="8">
    <location>
        <begin position="320"/>
        <end position="385"/>
    </location>
</feature>
<evidence type="ECO:0000256" key="1">
    <source>
        <dbReference type="ARBA" id="ARBA00022485"/>
    </source>
</evidence>
<feature type="domain" description="Nitrite/sulphite reductase 4Fe-4S" evidence="7">
    <location>
        <begin position="122"/>
        <end position="273"/>
    </location>
</feature>
<evidence type="ECO:0000256" key="5">
    <source>
        <dbReference type="ARBA" id="ARBA00023004"/>
    </source>
</evidence>
<dbReference type="Proteomes" id="UP000298340">
    <property type="component" value="Unassembled WGS sequence"/>
</dbReference>
<keyword evidence="4" id="KW-0560">Oxidoreductase</keyword>
<dbReference type="InterPro" id="IPR005117">
    <property type="entry name" value="NiRdtase/SiRdtase_haem-b_fer"/>
</dbReference>
<dbReference type="Gene3D" id="3.90.480.10">
    <property type="entry name" value="Sulfite Reductase Hemoprotein,Domain 2"/>
    <property type="match status" value="1"/>
</dbReference>
<protein>
    <submittedName>
        <fullName evidence="10">HEPN domain-containing protein</fullName>
    </submittedName>
    <submittedName>
        <fullName evidence="9">Sulfite reductase (Ferredoxin)</fullName>
    </submittedName>
</protein>
<dbReference type="EMBL" id="QWDN01000001">
    <property type="protein sequence ID" value="TEB45821.1"/>
    <property type="molecule type" value="Genomic_DNA"/>
</dbReference>
<dbReference type="PANTHER" id="PTHR32439">
    <property type="entry name" value="FERREDOXIN--NITRITE REDUCTASE, CHLOROPLASTIC"/>
    <property type="match status" value="1"/>
</dbReference>
<reference evidence="10 12" key="2">
    <citation type="journal article" date="2018" name="Syst. Appl. Microbiol.">
        <title>Flavobacterium circumlabens sp. nov. and Flavobacterium cupreum sp. nov., two psychrotrophic species isolated from Antarctic environmental samples.</title>
        <authorList>
            <person name="Kralova S."/>
            <person name="Busse H.J."/>
            <person name="Svec P."/>
            <person name="Maslanova I."/>
            <person name="Stankova E."/>
            <person name="Bartak M."/>
            <person name="Sedlacek I."/>
        </authorList>
    </citation>
    <scope>NUCLEOTIDE SEQUENCE [LARGE SCALE GENOMIC DNA]</scope>
    <source>
        <strain evidence="10 12">CCM 8828</strain>
    </source>
</reference>
<keyword evidence="5" id="KW-0408">Iron</keyword>
<reference evidence="9" key="3">
    <citation type="submission" date="2019-03" db="EMBL/GenBank/DDBJ databases">
        <authorList>
            <person name="Whitman W."/>
            <person name="Huntemann M."/>
            <person name="Clum A."/>
            <person name="Pillay M."/>
            <person name="Palaniappan K."/>
            <person name="Varghese N."/>
            <person name="Mikhailova N."/>
            <person name="Stamatis D."/>
            <person name="Reddy T."/>
            <person name="Daum C."/>
            <person name="Shapiro N."/>
            <person name="Ivanova N."/>
            <person name="Kyrpides N."/>
            <person name="Woyke T."/>
        </authorList>
    </citation>
    <scope>NUCLEOTIDE SEQUENCE</scope>
    <source>
        <strain evidence="9">P5626</strain>
    </source>
</reference>
<evidence type="ECO:0000313" key="12">
    <source>
        <dbReference type="Proteomes" id="UP000298340"/>
    </source>
</evidence>
<reference evidence="9 11" key="1">
    <citation type="journal article" date="2015" name="Stand. Genomic Sci.">
        <title>Genomic Encyclopedia of Bacterial and Archaeal Type Strains, Phase III: the genomes of soil and plant-associated and newly described type strains.</title>
        <authorList>
            <person name="Whitman W.B."/>
            <person name="Woyke T."/>
            <person name="Klenk H.P."/>
            <person name="Zhou Y."/>
            <person name="Lilburn T.G."/>
            <person name="Beck B.J."/>
            <person name="De Vos P."/>
            <person name="Vandamme P."/>
            <person name="Eisen J.A."/>
            <person name="Garrity G."/>
            <person name="Hugenholtz P."/>
            <person name="Kyrpides N.C."/>
        </authorList>
    </citation>
    <scope>NUCLEOTIDE SEQUENCE [LARGE SCALE GENOMIC DNA]</scope>
    <source>
        <strain evidence="9 11">P5626</strain>
    </source>
</reference>
<dbReference type="GO" id="GO:0046872">
    <property type="term" value="F:metal ion binding"/>
    <property type="evidence" value="ECO:0007669"/>
    <property type="project" value="UniProtKB-KW"/>
</dbReference>
<evidence type="ECO:0000256" key="3">
    <source>
        <dbReference type="ARBA" id="ARBA00022723"/>
    </source>
</evidence>
<feature type="domain" description="Nitrite/Sulfite reductase ferredoxin-like" evidence="8">
    <location>
        <begin position="47"/>
        <end position="113"/>
    </location>
</feature>
<dbReference type="GO" id="GO:0051539">
    <property type="term" value="F:4 iron, 4 sulfur cluster binding"/>
    <property type="evidence" value="ECO:0007669"/>
    <property type="project" value="UniProtKB-KW"/>
</dbReference>
<gene>
    <name evidence="10" type="ORF">D0809_02115</name>
    <name evidence="9" type="ORF">EV142_101248</name>
</gene>
<sequence length="717" mass="80285">MESFRTEIENPIVQKEIIDLEKKIHLFRGGKIDDERFRSLRLARGIYGQRQEGVQMIRIKLPYGKVTSEQLVRITKVSDEYSTGRLHITTRQDIQIHYVSLDRTPELWANLAKDDITLREACGNTVRNITGSELAGVDVNEPFDVSPYAHGLFQYLLRNPICQEMGRKFKISFSSSEEDTALSYLHDLGFIPKIVNGEKGFKIMFGGGLGSQPAHAELLSEFVPVNQIIPTAEGIIRIFDRYGERAKRMKARMKFLIKEMGRDVFLDLVEKEKKAIAFETYEIDTTAFDGPIPEPLLEVPQVTIEDTAAYEAWKESNVIAQKQAGYYAIGIKVLLGDFYTDKARLLADLIKNYAANELRFSLRQNIVIRHVKEENLPFFYQELAKLDFVHLGYNSTADITACPGTDTCNLGIASSTGIAEELERVINAEYPQYKNNREIEIKISGCMNACGQHNMSAIGFQGMSINSGKLVAPALQVLLGGGKLGNGAGRFADKVIKIPSRRGPDALRTILNDFDANANGEKFLNYYDLKGEKYFYEILKPFADITNLTEADFIDWGNADNYVKAVGVGECAGVVIDLVATLLLEAKDKLTFAHESFDEGKWSDAIYHAYAGFVNGAKALLLSENEKTNHHAGIVDLFDTVFITSSKIKLPTTFVEVSDKSNGAVTSKDLSPASFRELVYQINQNEPSEVFAKQYIQQGISFFDTIEKYRAQELANA</sequence>
<evidence type="ECO:0000259" key="8">
    <source>
        <dbReference type="Pfam" id="PF03460"/>
    </source>
</evidence>
<dbReference type="OrthoDB" id="9803707at2"/>
<dbReference type="Proteomes" id="UP000295270">
    <property type="component" value="Unassembled WGS sequence"/>
</dbReference>
<dbReference type="SUPFAM" id="SSF55124">
    <property type="entry name" value="Nitrite/Sulfite reductase N-terminal domain-like"/>
    <property type="match status" value="2"/>
</dbReference>
<proteinExistence type="predicted"/>
<organism evidence="10 12">
    <name type="scientific">Flavobacterium circumlabens</name>
    <dbReference type="NCBI Taxonomy" id="2133765"/>
    <lineage>
        <taxon>Bacteria</taxon>
        <taxon>Pseudomonadati</taxon>
        <taxon>Bacteroidota</taxon>
        <taxon>Flavobacteriia</taxon>
        <taxon>Flavobacteriales</taxon>
        <taxon>Flavobacteriaceae</taxon>
        <taxon>Flavobacterium</taxon>
    </lineage>
</organism>
<dbReference type="SUPFAM" id="SSF56014">
    <property type="entry name" value="Nitrite and sulphite reductase 4Fe-4S domain-like"/>
    <property type="match status" value="2"/>
</dbReference>
<evidence type="ECO:0000313" key="10">
    <source>
        <dbReference type="EMBL" id="TEB45821.1"/>
    </source>
</evidence>
<evidence type="ECO:0000313" key="9">
    <source>
        <dbReference type="EMBL" id="TCN60675.1"/>
    </source>
</evidence>
<dbReference type="InterPro" id="IPR045854">
    <property type="entry name" value="NO2/SO3_Rdtase_4Fe4S_sf"/>
</dbReference>
<dbReference type="InterPro" id="IPR006067">
    <property type="entry name" value="NO2/SO3_Rdtase_4Fe4S_dom"/>
</dbReference>
<dbReference type="InterPro" id="IPR036136">
    <property type="entry name" value="Nit/Sulf_reduc_fer-like_dom_sf"/>
</dbReference>
<comment type="caution">
    <text evidence="10">The sequence shown here is derived from an EMBL/GenBank/DDBJ whole genome shotgun (WGS) entry which is preliminary data.</text>
</comment>
<name>A0A4Y7UHY3_9FLAO</name>
<keyword evidence="11" id="KW-1185">Reference proteome</keyword>
<keyword evidence="2" id="KW-0349">Heme</keyword>
<keyword evidence="1" id="KW-0004">4Fe-4S</keyword>
<evidence type="ECO:0000256" key="4">
    <source>
        <dbReference type="ARBA" id="ARBA00023002"/>
    </source>
</evidence>
<evidence type="ECO:0000259" key="7">
    <source>
        <dbReference type="Pfam" id="PF01077"/>
    </source>
</evidence>
<dbReference type="Gene3D" id="3.30.413.10">
    <property type="entry name" value="Sulfite Reductase Hemoprotein, domain 1"/>
    <property type="match status" value="2"/>
</dbReference>
<keyword evidence="3" id="KW-0479">Metal-binding</keyword>
<evidence type="ECO:0000313" key="11">
    <source>
        <dbReference type="Proteomes" id="UP000295270"/>
    </source>
</evidence>
<dbReference type="PANTHER" id="PTHR32439:SF9">
    <property type="entry name" value="BLR3264 PROTEIN"/>
    <property type="match status" value="1"/>
</dbReference>
<feature type="domain" description="Nitrite/sulphite reductase 4Fe-4S" evidence="7">
    <location>
        <begin position="395"/>
        <end position="520"/>
    </location>
</feature>